<dbReference type="FunFam" id="1.20.1540.10:FF:000008">
    <property type="entry name" value="RHOMBOID-like protein 13"/>
    <property type="match status" value="1"/>
</dbReference>
<dbReference type="EMBL" id="LRGB01000015">
    <property type="protein sequence ID" value="KZS21856.1"/>
    <property type="molecule type" value="Genomic_DNA"/>
</dbReference>
<name>A0A162T2Z8_9CRUS</name>
<proteinExistence type="inferred from homology"/>
<feature type="transmembrane region" description="Helical" evidence="8">
    <location>
        <begin position="106"/>
        <end position="125"/>
    </location>
</feature>
<organism evidence="10 11">
    <name type="scientific">Daphnia magna</name>
    <dbReference type="NCBI Taxonomy" id="35525"/>
    <lineage>
        <taxon>Eukaryota</taxon>
        <taxon>Metazoa</taxon>
        <taxon>Ecdysozoa</taxon>
        <taxon>Arthropoda</taxon>
        <taxon>Crustacea</taxon>
        <taxon>Branchiopoda</taxon>
        <taxon>Diplostraca</taxon>
        <taxon>Cladocera</taxon>
        <taxon>Anomopoda</taxon>
        <taxon>Daphniidae</taxon>
        <taxon>Daphnia</taxon>
    </lineage>
</organism>
<feature type="transmembrane region" description="Helical" evidence="8">
    <location>
        <begin position="177"/>
        <end position="208"/>
    </location>
</feature>
<comment type="caution">
    <text evidence="10">The sequence shown here is derived from an EMBL/GenBank/DDBJ whole genome shotgun (WGS) entry which is preliminary data.</text>
</comment>
<protein>
    <submittedName>
        <fullName evidence="10">Rhomboid-related protein 4</fullName>
    </submittedName>
</protein>
<feature type="transmembrane region" description="Helical" evidence="8">
    <location>
        <begin position="12"/>
        <end position="35"/>
    </location>
</feature>
<evidence type="ECO:0000313" key="11">
    <source>
        <dbReference type="Proteomes" id="UP000076858"/>
    </source>
</evidence>
<dbReference type="Proteomes" id="UP000076858">
    <property type="component" value="Unassembled WGS sequence"/>
</dbReference>
<dbReference type="GO" id="GO:0006508">
    <property type="term" value="P:proteolysis"/>
    <property type="evidence" value="ECO:0007669"/>
    <property type="project" value="UniProtKB-KW"/>
</dbReference>
<evidence type="ECO:0000256" key="7">
    <source>
        <dbReference type="ARBA" id="ARBA00023136"/>
    </source>
</evidence>
<dbReference type="Gene3D" id="1.20.1540.10">
    <property type="entry name" value="Rhomboid-like"/>
    <property type="match status" value="1"/>
</dbReference>
<dbReference type="InterPro" id="IPR022764">
    <property type="entry name" value="Peptidase_S54_rhomboid_dom"/>
</dbReference>
<dbReference type="STRING" id="35525.A0A162T2Z8"/>
<dbReference type="AlphaFoldDB" id="A0A162T2Z8"/>
<feature type="transmembrane region" description="Helical" evidence="8">
    <location>
        <begin position="137"/>
        <end position="156"/>
    </location>
</feature>
<gene>
    <name evidence="10" type="ORF">APZ42_011139</name>
</gene>
<keyword evidence="3" id="KW-0645">Protease</keyword>
<evidence type="ECO:0000256" key="8">
    <source>
        <dbReference type="SAM" id="Phobius"/>
    </source>
</evidence>
<dbReference type="SUPFAM" id="SSF144091">
    <property type="entry name" value="Rhomboid-like"/>
    <property type="match status" value="1"/>
</dbReference>
<dbReference type="PANTHER" id="PTHR43066:SF1">
    <property type="entry name" value="RHOMBOID PROTEIN 2"/>
    <property type="match status" value="1"/>
</dbReference>
<keyword evidence="5" id="KW-0378">Hydrolase</keyword>
<keyword evidence="11" id="KW-1185">Reference proteome</keyword>
<keyword evidence="7 8" id="KW-0472">Membrane</keyword>
<evidence type="ECO:0000313" key="10">
    <source>
        <dbReference type="EMBL" id="KZS21856.1"/>
    </source>
</evidence>
<evidence type="ECO:0000256" key="1">
    <source>
        <dbReference type="ARBA" id="ARBA00004141"/>
    </source>
</evidence>
<comment type="similarity">
    <text evidence="2">Belongs to the peptidase S54 family.</text>
</comment>
<dbReference type="GO" id="GO:0004252">
    <property type="term" value="F:serine-type endopeptidase activity"/>
    <property type="evidence" value="ECO:0007669"/>
    <property type="project" value="InterPro"/>
</dbReference>
<feature type="domain" description="Peptidase S54 rhomboid" evidence="9">
    <location>
        <begin position="67"/>
        <end position="209"/>
    </location>
</feature>
<reference evidence="10 11" key="1">
    <citation type="submission" date="2016-03" db="EMBL/GenBank/DDBJ databases">
        <title>EvidentialGene: Evidence-directed Construction of Genes on Genomes.</title>
        <authorList>
            <person name="Gilbert D.G."/>
            <person name="Choi J.-H."/>
            <person name="Mockaitis K."/>
            <person name="Colbourne J."/>
            <person name="Pfrender M."/>
        </authorList>
    </citation>
    <scope>NUCLEOTIDE SEQUENCE [LARGE SCALE GENOMIC DNA]</scope>
    <source>
        <strain evidence="10 11">Xinb3</strain>
        <tissue evidence="10">Complete organism</tissue>
    </source>
</reference>
<dbReference type="GO" id="GO:0016020">
    <property type="term" value="C:membrane"/>
    <property type="evidence" value="ECO:0007669"/>
    <property type="project" value="UniProtKB-SubCell"/>
</dbReference>
<evidence type="ECO:0000256" key="2">
    <source>
        <dbReference type="ARBA" id="ARBA00009045"/>
    </source>
</evidence>
<accession>A0A162T2Z8</accession>
<evidence type="ECO:0000256" key="5">
    <source>
        <dbReference type="ARBA" id="ARBA00022801"/>
    </source>
</evidence>
<evidence type="ECO:0000256" key="6">
    <source>
        <dbReference type="ARBA" id="ARBA00022989"/>
    </source>
</evidence>
<dbReference type="OrthoDB" id="10257275at2759"/>
<evidence type="ECO:0000259" key="9">
    <source>
        <dbReference type="Pfam" id="PF01694"/>
    </source>
</evidence>
<evidence type="ECO:0000256" key="3">
    <source>
        <dbReference type="ARBA" id="ARBA00022670"/>
    </source>
</evidence>
<dbReference type="Pfam" id="PF01694">
    <property type="entry name" value="Rhomboid"/>
    <property type="match status" value="1"/>
</dbReference>
<comment type="subcellular location">
    <subcellularLocation>
        <location evidence="1">Membrane</location>
        <topology evidence="1">Multi-pass membrane protein</topology>
    </subcellularLocation>
</comment>
<sequence>MARQRRGIEMGVLMLMWQFFNTGLETFPPVTLLIIAGQVALYMGFIPVSWDAVTVCLSAQAVLRWREYERLVLSAFEHGDDLHLYYNMLSFLSKGRSLEQHFGSPYFAYLLTVFTVLTSATYVGLEVILSELFDDKQYLKTCAIGFSGVIFALKVLTTSYWDTGYRRYFGFRVSGKYAVWVELVAIQLMVPNTSFVGHLAGILVGIAYTQGPLKLVMDLPIQAVGLFNRPLATPTRSRSNWGSGVSGYGTAAGQPYGWNTSNAINYADYDEAIRRSYETLQSEETSGVINPDSAPLDQDEVRRRRLNRFNIT</sequence>
<keyword evidence="6 8" id="KW-1133">Transmembrane helix</keyword>
<evidence type="ECO:0000256" key="4">
    <source>
        <dbReference type="ARBA" id="ARBA00022692"/>
    </source>
</evidence>
<dbReference type="PANTHER" id="PTHR43066">
    <property type="entry name" value="RHOMBOID-RELATED PROTEIN"/>
    <property type="match status" value="1"/>
</dbReference>
<keyword evidence="4 8" id="KW-0812">Transmembrane</keyword>
<dbReference type="InterPro" id="IPR035952">
    <property type="entry name" value="Rhomboid-like_sf"/>
</dbReference>